<dbReference type="GO" id="GO:0003677">
    <property type="term" value="F:DNA binding"/>
    <property type="evidence" value="ECO:0007669"/>
    <property type="project" value="UniProtKB-KW"/>
</dbReference>
<accession>A0A164I8F9</accession>
<dbReference type="Proteomes" id="UP000500953">
    <property type="component" value="Chromosome"/>
</dbReference>
<dbReference type="GO" id="GO:0003700">
    <property type="term" value="F:DNA-binding transcription factor activity"/>
    <property type="evidence" value="ECO:0007669"/>
    <property type="project" value="InterPro"/>
</dbReference>
<dbReference type="Gene3D" id="1.10.10.10">
    <property type="entry name" value="Winged helix-like DNA-binding domain superfamily/Winged helix DNA-binding domain"/>
    <property type="match status" value="1"/>
</dbReference>
<dbReference type="SUPFAM" id="SSF64288">
    <property type="entry name" value="Chorismate lyase-like"/>
    <property type="match status" value="1"/>
</dbReference>
<reference evidence="6 10" key="2">
    <citation type="submission" date="2017-10" db="EMBL/GenBank/DDBJ databases">
        <title>Comparative genomics between pathogenic Norcardia.</title>
        <authorList>
            <person name="Zeng L."/>
        </authorList>
    </citation>
    <scope>NUCLEOTIDE SEQUENCE [LARGE SCALE GENOMIC DNA]</scope>
    <source>
        <strain evidence="6 10">NC_YFY_NT001</strain>
    </source>
</reference>
<evidence type="ECO:0000256" key="2">
    <source>
        <dbReference type="ARBA" id="ARBA00023125"/>
    </source>
</evidence>
<keyword evidence="3" id="KW-0804">Transcription</keyword>
<dbReference type="PANTHER" id="PTHR44846">
    <property type="entry name" value="MANNOSYL-D-GLYCERATE TRANSPORT/METABOLISM SYSTEM REPRESSOR MNGR-RELATED"/>
    <property type="match status" value="1"/>
</dbReference>
<dbReference type="Proteomes" id="UP000221961">
    <property type="component" value="Chromosome"/>
</dbReference>
<dbReference type="PROSITE" id="PS50949">
    <property type="entry name" value="HTH_GNTR"/>
    <property type="match status" value="1"/>
</dbReference>
<protein>
    <submittedName>
        <fullName evidence="7">GntR family transcriptional regulator</fullName>
    </submittedName>
</protein>
<dbReference type="InterPro" id="IPR036390">
    <property type="entry name" value="WH_DNA-bd_sf"/>
</dbReference>
<reference evidence="7 9" key="1">
    <citation type="submission" date="2016-04" db="EMBL/GenBank/DDBJ databases">
        <authorList>
            <person name="Evans L.H."/>
            <person name="Alamgir A."/>
            <person name="Owens N."/>
            <person name="Weber N.D."/>
            <person name="Virtaneva K."/>
            <person name="Barbian K."/>
            <person name="Babar A."/>
            <person name="Rosenke K."/>
        </authorList>
    </citation>
    <scope>NUCLEOTIDE SEQUENCE [LARGE SCALE GENOMIC DNA]</scope>
    <source>
        <strain evidence="7 9">IFM 0406</strain>
    </source>
</reference>
<dbReference type="InterPro" id="IPR011663">
    <property type="entry name" value="UTRA"/>
</dbReference>
<keyword evidence="1" id="KW-0805">Transcription regulation</keyword>
<dbReference type="InterPro" id="IPR036388">
    <property type="entry name" value="WH-like_DNA-bd_sf"/>
</dbReference>
<dbReference type="Pfam" id="PF00392">
    <property type="entry name" value="GntR"/>
    <property type="match status" value="1"/>
</dbReference>
<evidence type="ECO:0000256" key="3">
    <source>
        <dbReference type="ARBA" id="ARBA00023163"/>
    </source>
</evidence>
<dbReference type="OrthoDB" id="7363114at2"/>
<keyword evidence="9" id="KW-1185">Reference proteome</keyword>
<feature type="region of interest" description="Disordered" evidence="4">
    <location>
        <begin position="259"/>
        <end position="279"/>
    </location>
</feature>
<dbReference type="Pfam" id="PF07702">
    <property type="entry name" value="UTRA"/>
    <property type="match status" value="1"/>
</dbReference>
<dbReference type="EMBL" id="CP046173">
    <property type="protein sequence ID" value="QIS17821.1"/>
    <property type="molecule type" value="Genomic_DNA"/>
</dbReference>
<dbReference type="PANTHER" id="PTHR44846:SF17">
    <property type="entry name" value="GNTR-FAMILY TRANSCRIPTIONAL REGULATOR"/>
    <property type="match status" value="1"/>
</dbReference>
<dbReference type="Gene3D" id="3.40.1410.10">
    <property type="entry name" value="Chorismate lyase-like"/>
    <property type="match status" value="1"/>
</dbReference>
<evidence type="ECO:0000313" key="10">
    <source>
        <dbReference type="Proteomes" id="UP000221961"/>
    </source>
</evidence>
<evidence type="ECO:0000313" key="8">
    <source>
        <dbReference type="EMBL" id="QIS17821.1"/>
    </source>
</evidence>
<dbReference type="KEGG" id="ntp:CRH09_05585"/>
<gene>
    <name evidence="7" type="ORF">AWN90_15890</name>
    <name evidence="6" type="ORF">CRH09_05585</name>
    <name evidence="8" type="ORF">F6W96_05325</name>
</gene>
<dbReference type="GeneID" id="88356907"/>
<sequence length="279" mass="30725">MADGPRYLRIADLLREEIRSGTWKPGDRLPSHTELAAQMRVSITTARNAIQVLVAENLLYTATSRGTIVRSQEVLESVVTTHIRLDRPKSAQDIFSEIARAAGREPAKQFSARMEPASAEVAMWLGVPKDSWVVSRTVVQYLDNEPWSWEISFYPRDLAEVTGIDSPHDIPEGTTRRLVERGYAETAHRDTIVARPATAEEAAVLGVGIGTMLLDHLRIGATAERITRVTRHRSTAARNRLAYELGEDAGTDIIRRVLGAPHPPGNSHSFGNSLVPGPP</sequence>
<dbReference type="SUPFAM" id="SSF46785">
    <property type="entry name" value="Winged helix' DNA-binding domain"/>
    <property type="match status" value="1"/>
</dbReference>
<feature type="domain" description="HTH gntR-type" evidence="5">
    <location>
        <begin position="4"/>
        <end position="72"/>
    </location>
</feature>
<dbReference type="InterPro" id="IPR000524">
    <property type="entry name" value="Tscrpt_reg_HTH_GntR"/>
</dbReference>
<keyword evidence="2" id="KW-0238">DNA-binding</keyword>
<evidence type="ECO:0000313" key="9">
    <source>
        <dbReference type="Proteomes" id="UP000076512"/>
    </source>
</evidence>
<organism evidence="7 9">
    <name type="scientific">Nocardia terpenica</name>
    <dbReference type="NCBI Taxonomy" id="455432"/>
    <lineage>
        <taxon>Bacteria</taxon>
        <taxon>Bacillati</taxon>
        <taxon>Actinomycetota</taxon>
        <taxon>Actinomycetes</taxon>
        <taxon>Mycobacteriales</taxon>
        <taxon>Nocardiaceae</taxon>
        <taxon>Nocardia</taxon>
    </lineage>
</organism>
<evidence type="ECO:0000313" key="11">
    <source>
        <dbReference type="Proteomes" id="UP000500953"/>
    </source>
</evidence>
<evidence type="ECO:0000313" key="7">
    <source>
        <dbReference type="EMBL" id="KZM69194.1"/>
    </source>
</evidence>
<dbReference type="AlphaFoldDB" id="A0A164I8F9"/>
<reference evidence="8 11" key="3">
    <citation type="journal article" date="2019" name="ACS Chem. Biol.">
        <title>Identification and Mobilization of a Cryptic Antibiotic Biosynthesis Gene Locus from a Human-Pathogenic Nocardia Isolate.</title>
        <authorList>
            <person name="Herisse M."/>
            <person name="Ishida K."/>
            <person name="Porter J.L."/>
            <person name="Howden B."/>
            <person name="Hertweck C."/>
            <person name="Stinear T.P."/>
            <person name="Pidot S.J."/>
        </authorList>
    </citation>
    <scope>NUCLEOTIDE SEQUENCE [LARGE SCALE GENOMIC DNA]</scope>
    <source>
        <strain evidence="8 11">AUSMDU00012715</strain>
    </source>
</reference>
<dbReference type="RefSeq" id="WP_067581456.1">
    <property type="nucleotide sequence ID" value="NZ_CP023778.1"/>
</dbReference>
<evidence type="ECO:0000313" key="6">
    <source>
        <dbReference type="EMBL" id="ATL65765.1"/>
    </source>
</evidence>
<dbReference type="STRING" id="455432.AWN90_15890"/>
<dbReference type="SMART" id="SM00345">
    <property type="entry name" value="HTH_GNTR"/>
    <property type="match status" value="1"/>
</dbReference>
<dbReference type="InterPro" id="IPR050679">
    <property type="entry name" value="Bact_HTH_transcr_reg"/>
</dbReference>
<dbReference type="EMBL" id="CP023778">
    <property type="protein sequence ID" value="ATL65765.1"/>
    <property type="molecule type" value="Genomic_DNA"/>
</dbReference>
<dbReference type="CDD" id="cd07377">
    <property type="entry name" value="WHTH_GntR"/>
    <property type="match status" value="1"/>
</dbReference>
<evidence type="ECO:0000256" key="1">
    <source>
        <dbReference type="ARBA" id="ARBA00023015"/>
    </source>
</evidence>
<dbReference type="GO" id="GO:0045892">
    <property type="term" value="P:negative regulation of DNA-templated transcription"/>
    <property type="evidence" value="ECO:0007669"/>
    <property type="project" value="TreeGrafter"/>
</dbReference>
<dbReference type="EMBL" id="LWGR01000021">
    <property type="protein sequence ID" value="KZM69194.1"/>
    <property type="molecule type" value="Genomic_DNA"/>
</dbReference>
<proteinExistence type="predicted"/>
<name>A0A164I8F9_9NOCA</name>
<dbReference type="SMART" id="SM00866">
    <property type="entry name" value="UTRA"/>
    <property type="match status" value="1"/>
</dbReference>
<dbReference type="Proteomes" id="UP000076512">
    <property type="component" value="Unassembled WGS sequence"/>
</dbReference>
<dbReference type="InterPro" id="IPR028978">
    <property type="entry name" value="Chorismate_lyase_/UTRA_dom_sf"/>
</dbReference>
<evidence type="ECO:0000259" key="5">
    <source>
        <dbReference type="PROSITE" id="PS50949"/>
    </source>
</evidence>
<evidence type="ECO:0000256" key="4">
    <source>
        <dbReference type="SAM" id="MobiDB-lite"/>
    </source>
</evidence>